<reference evidence="1" key="1">
    <citation type="submission" date="2022-10" db="EMBL/GenBank/DDBJ databases">
        <title>Genome Sequence of Xylaria curta.</title>
        <authorList>
            <person name="Buettner E."/>
        </authorList>
    </citation>
    <scope>NUCLEOTIDE SEQUENCE</scope>
    <source>
        <strain evidence="1">Babe10</strain>
    </source>
</reference>
<comment type="caution">
    <text evidence="1">The sequence shown here is derived from an EMBL/GenBank/DDBJ whole genome shotgun (WGS) entry which is preliminary data.</text>
</comment>
<dbReference type="EMBL" id="JAPDGR010003029">
    <property type="protein sequence ID" value="KAJ2973076.1"/>
    <property type="molecule type" value="Genomic_DNA"/>
</dbReference>
<sequence>MDALADALNEFQGGVLMVSHDVTMLQTVCKSLWVCENGTVWKFPGDVQQYKKRIAAQADQAGVVKAH</sequence>
<accession>A0ACC1N3L5</accession>
<evidence type="ECO:0000313" key="1">
    <source>
        <dbReference type="EMBL" id="KAJ2973076.1"/>
    </source>
</evidence>
<proteinExistence type="predicted"/>
<evidence type="ECO:0000313" key="2">
    <source>
        <dbReference type="Proteomes" id="UP001143856"/>
    </source>
</evidence>
<dbReference type="Proteomes" id="UP001143856">
    <property type="component" value="Unassembled WGS sequence"/>
</dbReference>
<keyword evidence="2" id="KW-1185">Reference proteome</keyword>
<gene>
    <name evidence="1" type="ORF">NUW58_g9034</name>
</gene>
<organism evidence="1 2">
    <name type="scientific">Xylaria curta</name>
    <dbReference type="NCBI Taxonomy" id="42375"/>
    <lineage>
        <taxon>Eukaryota</taxon>
        <taxon>Fungi</taxon>
        <taxon>Dikarya</taxon>
        <taxon>Ascomycota</taxon>
        <taxon>Pezizomycotina</taxon>
        <taxon>Sordariomycetes</taxon>
        <taxon>Xylariomycetidae</taxon>
        <taxon>Xylariales</taxon>
        <taxon>Xylariaceae</taxon>
        <taxon>Xylaria</taxon>
    </lineage>
</organism>
<protein>
    <submittedName>
        <fullName evidence="1">Uncharacterized protein</fullName>
    </submittedName>
</protein>
<name>A0ACC1N3L5_9PEZI</name>